<keyword evidence="2" id="KW-1185">Reference proteome</keyword>
<dbReference type="Proteomes" id="UP000011058">
    <property type="component" value="Chromosome"/>
</dbReference>
<organism evidence="1 2">
    <name type="scientific">Fibrella aestuarina BUZ 2</name>
    <dbReference type="NCBI Taxonomy" id="1166018"/>
    <lineage>
        <taxon>Bacteria</taxon>
        <taxon>Pseudomonadati</taxon>
        <taxon>Bacteroidota</taxon>
        <taxon>Cytophagia</taxon>
        <taxon>Cytophagales</taxon>
        <taxon>Spirosomataceae</taxon>
        <taxon>Fibrella</taxon>
    </lineage>
</organism>
<reference evidence="1 2" key="1">
    <citation type="journal article" date="2012" name="J. Bacteriol.">
        <title>Genome Sequence of Fibrella aestuarina BUZ 2T, a Filamentous Marine Bacterium.</title>
        <authorList>
            <person name="Filippini M."/>
            <person name="Qi W."/>
            <person name="Blom J."/>
            <person name="Goesmann A."/>
            <person name="Smits T.H."/>
            <person name="Bagheri H.C."/>
        </authorList>
    </citation>
    <scope>NUCLEOTIDE SEQUENCE [LARGE SCALE GENOMIC DNA]</scope>
    <source>
        <strain evidence="2">BUZ 2T</strain>
    </source>
</reference>
<sequence length="61" mass="7223">MPIMMNRYDITTAGTLHGFCGRTASRLMYYSPIATTRLPNQYRRSFLSISLNWLSQRIFFR</sequence>
<dbReference type="EMBL" id="HE796683">
    <property type="protein sequence ID" value="CCG98412.1"/>
    <property type="molecule type" value="Genomic_DNA"/>
</dbReference>
<gene>
    <name evidence="1" type="ORF">FAES_0400</name>
</gene>
<evidence type="ECO:0000313" key="2">
    <source>
        <dbReference type="Proteomes" id="UP000011058"/>
    </source>
</evidence>
<proteinExistence type="predicted"/>
<evidence type="ECO:0000313" key="1">
    <source>
        <dbReference type="EMBL" id="CCG98412.1"/>
    </source>
</evidence>
<accession>I0K2Q9</accession>
<protein>
    <submittedName>
        <fullName evidence="1">Uncharacterized protein</fullName>
    </submittedName>
</protein>
<dbReference type="KEGG" id="fae:FAES_0400"/>
<dbReference type="AlphaFoldDB" id="I0K2Q9"/>
<dbReference type="HOGENOM" id="CLU_2915725_0_0_10"/>
<name>I0K2Q9_9BACT</name>